<dbReference type="EMBL" id="RKHL01000001">
    <property type="protein sequence ID" value="ROR82470.1"/>
    <property type="molecule type" value="Genomic_DNA"/>
</dbReference>
<protein>
    <recommendedName>
        <fullName evidence="3">biotin--[biotin carboxyl-carrier protein] ligase</fullName>
        <ecNumber evidence="3">6.3.4.15</ecNumber>
    </recommendedName>
</protein>
<name>A0A3N2C4X8_9MICO</name>
<proteinExistence type="predicted"/>
<dbReference type="Gene3D" id="3.30.930.10">
    <property type="entry name" value="Bira Bifunctional Protein, Domain 2"/>
    <property type="match status" value="1"/>
</dbReference>
<dbReference type="GO" id="GO:0005737">
    <property type="term" value="C:cytoplasm"/>
    <property type="evidence" value="ECO:0007669"/>
    <property type="project" value="TreeGrafter"/>
</dbReference>
<feature type="domain" description="BPL/LPL catalytic" evidence="4">
    <location>
        <begin position="1"/>
        <end position="192"/>
    </location>
</feature>
<dbReference type="Pfam" id="PF02237">
    <property type="entry name" value="BPL_C"/>
    <property type="match status" value="1"/>
</dbReference>
<evidence type="ECO:0000256" key="3">
    <source>
        <dbReference type="ARBA" id="ARBA00024227"/>
    </source>
</evidence>
<gene>
    <name evidence="5" type="ORF">EDD42_2561</name>
</gene>
<reference evidence="5 6" key="1">
    <citation type="submission" date="2018-11" db="EMBL/GenBank/DDBJ databases">
        <title>Sequencing the genomes of 1000 actinobacteria strains.</title>
        <authorList>
            <person name="Klenk H.-P."/>
        </authorList>
    </citation>
    <scope>NUCLEOTIDE SEQUENCE [LARGE SCALE GENOMIC DNA]</scope>
    <source>
        <strain evidence="5 6">DSM 14012</strain>
    </source>
</reference>
<dbReference type="InterPro" id="IPR004408">
    <property type="entry name" value="Biotin_CoA_COase_ligase"/>
</dbReference>
<dbReference type="NCBIfam" id="TIGR00121">
    <property type="entry name" value="birA_ligase"/>
    <property type="match status" value="1"/>
</dbReference>
<dbReference type="Proteomes" id="UP000266915">
    <property type="component" value="Unassembled WGS sequence"/>
</dbReference>
<dbReference type="PANTHER" id="PTHR12835">
    <property type="entry name" value="BIOTIN PROTEIN LIGASE"/>
    <property type="match status" value="1"/>
</dbReference>
<keyword evidence="6" id="KW-1185">Reference proteome</keyword>
<evidence type="ECO:0000313" key="5">
    <source>
        <dbReference type="EMBL" id="ROR82470.1"/>
    </source>
</evidence>
<evidence type="ECO:0000256" key="2">
    <source>
        <dbReference type="ARBA" id="ARBA00023267"/>
    </source>
</evidence>
<accession>A0A3N2C4X8</accession>
<dbReference type="Gene3D" id="2.30.30.100">
    <property type="match status" value="1"/>
</dbReference>
<organism evidence="5 6">
    <name type="scientific">Plantibacter flavus</name>
    <dbReference type="NCBI Taxonomy" id="150123"/>
    <lineage>
        <taxon>Bacteria</taxon>
        <taxon>Bacillati</taxon>
        <taxon>Actinomycetota</taxon>
        <taxon>Actinomycetes</taxon>
        <taxon>Micrococcales</taxon>
        <taxon>Microbacteriaceae</taxon>
        <taxon>Plantibacter</taxon>
    </lineage>
</organism>
<keyword evidence="1 5" id="KW-0436">Ligase</keyword>
<dbReference type="InterPro" id="IPR004143">
    <property type="entry name" value="BPL_LPL_catalytic"/>
</dbReference>
<dbReference type="AlphaFoldDB" id="A0A3N2C4X8"/>
<dbReference type="EC" id="6.3.4.15" evidence="3"/>
<sequence length="263" mass="27411">MDLPLTAALVPRLEILAHAGSTNDELARRVREDGGDAWPDRSVVLTDDQRGGRGRLGRVWTVPPGTSLAVSVLLRPVTPSGDPLPLQAYGWLPLLAGAALAESLRELGVPADVKWPNDVLIGGRKVSGILAELLPSGDAVILGTGVNLRQRAEELPTDRSTSLALAGLADPDPDTVLVGYLRAFGTLYDAYLEASGDAEASGLRAAVTERCVTLDSSVRVELPGGDVLTGTAERIDVDGRLVVRPTDGGAPVAVAAGDVTHVR</sequence>
<dbReference type="Pfam" id="PF03099">
    <property type="entry name" value="BPL_LplA_LipB"/>
    <property type="match status" value="1"/>
</dbReference>
<dbReference type="RefSeq" id="WP_085513477.1">
    <property type="nucleotide sequence ID" value="NZ_FXAP01000005.1"/>
</dbReference>
<dbReference type="InterPro" id="IPR003142">
    <property type="entry name" value="BPL_C"/>
</dbReference>
<dbReference type="InterPro" id="IPR045864">
    <property type="entry name" value="aa-tRNA-synth_II/BPL/LPL"/>
</dbReference>
<dbReference type="PROSITE" id="PS51733">
    <property type="entry name" value="BPL_LPL_CATALYTIC"/>
    <property type="match status" value="1"/>
</dbReference>
<evidence type="ECO:0000313" key="6">
    <source>
        <dbReference type="Proteomes" id="UP000266915"/>
    </source>
</evidence>
<evidence type="ECO:0000259" key="4">
    <source>
        <dbReference type="PROSITE" id="PS51733"/>
    </source>
</evidence>
<evidence type="ECO:0000256" key="1">
    <source>
        <dbReference type="ARBA" id="ARBA00022598"/>
    </source>
</evidence>
<keyword evidence="2" id="KW-0092">Biotin</keyword>
<dbReference type="PANTHER" id="PTHR12835:SF5">
    <property type="entry name" value="BIOTIN--PROTEIN LIGASE"/>
    <property type="match status" value="1"/>
</dbReference>
<dbReference type="GO" id="GO:0004077">
    <property type="term" value="F:biotin--[biotin carboxyl-carrier protein] ligase activity"/>
    <property type="evidence" value="ECO:0007669"/>
    <property type="project" value="UniProtKB-EC"/>
</dbReference>
<dbReference type="SUPFAM" id="SSF55681">
    <property type="entry name" value="Class II aaRS and biotin synthetases"/>
    <property type="match status" value="1"/>
</dbReference>
<comment type="caution">
    <text evidence="5">The sequence shown here is derived from an EMBL/GenBank/DDBJ whole genome shotgun (WGS) entry which is preliminary data.</text>
</comment>